<dbReference type="InterPro" id="IPR051476">
    <property type="entry name" value="Bac_ResReg_Asp_Phosphatase"/>
</dbReference>
<keyword evidence="8" id="KW-0732">Signal</keyword>
<gene>
    <name evidence="9" type="ORF">H6G83_14430</name>
</gene>
<dbReference type="SUPFAM" id="SSF48452">
    <property type="entry name" value="TPR-like"/>
    <property type="match status" value="2"/>
</dbReference>
<evidence type="ECO:0000256" key="4">
    <source>
        <dbReference type="ARBA" id="ARBA00022803"/>
    </source>
</evidence>
<feature type="repeat" description="TPR" evidence="6">
    <location>
        <begin position="360"/>
        <end position="393"/>
    </location>
</feature>
<organism evidence="9 10">
    <name type="scientific">Anabaena azotica FACHB-119</name>
    <dbReference type="NCBI Taxonomy" id="947527"/>
    <lineage>
        <taxon>Bacteria</taxon>
        <taxon>Bacillati</taxon>
        <taxon>Cyanobacteriota</taxon>
        <taxon>Cyanophyceae</taxon>
        <taxon>Nostocales</taxon>
        <taxon>Nostocaceae</taxon>
        <taxon>Anabaena</taxon>
        <taxon>Anabaena azotica</taxon>
    </lineage>
</organism>
<comment type="subcellular location">
    <subcellularLocation>
        <location evidence="1">Cytoplasm</location>
    </subcellularLocation>
</comment>
<proteinExistence type="inferred from homology"/>
<accession>A0ABR8D6K8</accession>
<dbReference type="PROSITE" id="PS50005">
    <property type="entry name" value="TPR"/>
    <property type="match status" value="1"/>
</dbReference>
<evidence type="ECO:0000256" key="5">
    <source>
        <dbReference type="ARBA" id="ARBA00038253"/>
    </source>
</evidence>
<sequence>MVRSLSFIITTAILWQLTSSFTLAKSNDPQQADSFPPSPLEVTTPDPLLPPSRGKQPLTALEQLKLKSALDELNLQAAAKLQAGDSVAAFEIWNRELRLRRYLGAVAEVKALARVGDIAWNQSDRQQLFYVTQRLQAIQKQAQPQNRNAQNNLDLELWQALGEAYQKVRSPKPAIEVYNQILAAFRQQQNLLAEINTLTTLGELHLSWFDYPQAATTYEELLKLAAAKGERQDELTYLQRLAYIYQQSKQAQKSVDILTRLKTIYTQEDNITQLPSLQLAIAANYETLAKENPTLLQQAFNNYQEAYLTAWQLQQYTRAAEALEKLIPLYRSQGQIDEALQTSEILIELQARAANYYGMMQAYDQIGQLYLERKDYPQALTAFQNGLKLAKQLKHEEAYFNQQIEKVSKVNL</sequence>
<dbReference type="RefSeq" id="WP_190473300.1">
    <property type="nucleotide sequence ID" value="NZ_JACJSG010000017.1"/>
</dbReference>
<feature type="region of interest" description="Disordered" evidence="7">
    <location>
        <begin position="27"/>
        <end position="54"/>
    </location>
</feature>
<dbReference type="InterPro" id="IPR019734">
    <property type="entry name" value="TPR_rpt"/>
</dbReference>
<dbReference type="Gene3D" id="1.25.40.10">
    <property type="entry name" value="Tetratricopeptide repeat domain"/>
    <property type="match status" value="2"/>
</dbReference>
<evidence type="ECO:0000313" key="10">
    <source>
        <dbReference type="Proteomes" id="UP000661112"/>
    </source>
</evidence>
<dbReference type="InterPro" id="IPR011990">
    <property type="entry name" value="TPR-like_helical_dom_sf"/>
</dbReference>
<evidence type="ECO:0000256" key="7">
    <source>
        <dbReference type="SAM" id="MobiDB-lite"/>
    </source>
</evidence>
<dbReference type="Proteomes" id="UP000661112">
    <property type="component" value="Unassembled WGS sequence"/>
</dbReference>
<keyword evidence="10" id="KW-1185">Reference proteome</keyword>
<keyword evidence="2" id="KW-0963">Cytoplasm</keyword>
<evidence type="ECO:0000256" key="3">
    <source>
        <dbReference type="ARBA" id="ARBA00022737"/>
    </source>
</evidence>
<evidence type="ECO:0008006" key="11">
    <source>
        <dbReference type="Google" id="ProtNLM"/>
    </source>
</evidence>
<dbReference type="PANTHER" id="PTHR46630">
    <property type="entry name" value="TETRATRICOPEPTIDE REPEAT PROTEIN 29"/>
    <property type="match status" value="1"/>
</dbReference>
<evidence type="ECO:0000256" key="2">
    <source>
        <dbReference type="ARBA" id="ARBA00022490"/>
    </source>
</evidence>
<dbReference type="EMBL" id="JACJSG010000017">
    <property type="protein sequence ID" value="MBD2501786.1"/>
    <property type="molecule type" value="Genomic_DNA"/>
</dbReference>
<evidence type="ECO:0000256" key="1">
    <source>
        <dbReference type="ARBA" id="ARBA00004496"/>
    </source>
</evidence>
<comment type="similarity">
    <text evidence="5">Belongs to the Rap family.</text>
</comment>
<dbReference type="SMART" id="SM00028">
    <property type="entry name" value="TPR"/>
    <property type="match status" value="3"/>
</dbReference>
<comment type="caution">
    <text evidence="9">The sequence shown here is derived from an EMBL/GenBank/DDBJ whole genome shotgun (WGS) entry which is preliminary data.</text>
</comment>
<feature type="chain" id="PRO_5047366438" description="TPR repeat-containing protein" evidence="8">
    <location>
        <begin position="25"/>
        <end position="412"/>
    </location>
</feature>
<keyword evidence="3" id="KW-0677">Repeat</keyword>
<name>A0ABR8D6K8_9NOST</name>
<dbReference type="PANTHER" id="PTHR46630:SF1">
    <property type="entry name" value="TETRATRICOPEPTIDE REPEAT PROTEIN 29"/>
    <property type="match status" value="1"/>
</dbReference>
<evidence type="ECO:0000313" key="9">
    <source>
        <dbReference type="EMBL" id="MBD2501786.1"/>
    </source>
</evidence>
<keyword evidence="4 6" id="KW-0802">TPR repeat</keyword>
<evidence type="ECO:0000256" key="6">
    <source>
        <dbReference type="PROSITE-ProRule" id="PRU00339"/>
    </source>
</evidence>
<feature type="signal peptide" evidence="8">
    <location>
        <begin position="1"/>
        <end position="24"/>
    </location>
</feature>
<evidence type="ECO:0000256" key="8">
    <source>
        <dbReference type="SAM" id="SignalP"/>
    </source>
</evidence>
<protein>
    <recommendedName>
        <fullName evidence="11">TPR repeat-containing protein</fullName>
    </recommendedName>
</protein>
<reference evidence="9 10" key="1">
    <citation type="journal article" date="2020" name="ISME J.">
        <title>Comparative genomics reveals insights into cyanobacterial evolution and habitat adaptation.</title>
        <authorList>
            <person name="Chen M.Y."/>
            <person name="Teng W.K."/>
            <person name="Zhao L."/>
            <person name="Hu C.X."/>
            <person name="Zhou Y.K."/>
            <person name="Han B.P."/>
            <person name="Song L.R."/>
            <person name="Shu W.S."/>
        </authorList>
    </citation>
    <scope>NUCLEOTIDE SEQUENCE [LARGE SCALE GENOMIC DNA]</scope>
    <source>
        <strain evidence="9 10">FACHB-119</strain>
    </source>
</reference>